<organism evidence="1 2">
    <name type="scientific">Paenibacillus algorifonticola</name>
    <dbReference type="NCBI Taxonomy" id="684063"/>
    <lineage>
        <taxon>Bacteria</taxon>
        <taxon>Bacillati</taxon>
        <taxon>Bacillota</taxon>
        <taxon>Bacilli</taxon>
        <taxon>Bacillales</taxon>
        <taxon>Paenibacillaceae</taxon>
        <taxon>Paenibacillus</taxon>
    </lineage>
</organism>
<accession>A0A1I2FT90</accession>
<dbReference type="Gene3D" id="3.40.50.720">
    <property type="entry name" value="NAD(P)-binding Rossmann-like Domain"/>
    <property type="match status" value="1"/>
</dbReference>
<dbReference type="Pfam" id="PF13561">
    <property type="entry name" value="adh_short_C2"/>
    <property type="match status" value="1"/>
</dbReference>
<dbReference type="Proteomes" id="UP000183410">
    <property type="component" value="Unassembled WGS sequence"/>
</dbReference>
<reference evidence="2" key="1">
    <citation type="submission" date="2016-10" db="EMBL/GenBank/DDBJ databases">
        <authorList>
            <person name="Varghese N."/>
            <person name="Submissions S."/>
        </authorList>
    </citation>
    <scope>NUCLEOTIDE SEQUENCE [LARGE SCALE GENOMIC DNA]</scope>
    <source>
        <strain evidence="2">CGMCC 1.10223</strain>
    </source>
</reference>
<dbReference type="AlphaFoldDB" id="A0A1I2FT90"/>
<keyword evidence="2" id="KW-1185">Reference proteome</keyword>
<gene>
    <name evidence="1" type="ORF">SAMN04487969_11372</name>
</gene>
<dbReference type="OrthoDB" id="2869403at2"/>
<dbReference type="SUPFAM" id="SSF51735">
    <property type="entry name" value="NAD(P)-binding Rossmann-fold domains"/>
    <property type="match status" value="1"/>
</dbReference>
<dbReference type="RefSeq" id="WP_046232889.1">
    <property type="nucleotide sequence ID" value="NZ_FONN01000013.1"/>
</dbReference>
<evidence type="ECO:0000313" key="2">
    <source>
        <dbReference type="Proteomes" id="UP000183410"/>
    </source>
</evidence>
<dbReference type="InterPro" id="IPR002347">
    <property type="entry name" value="SDR_fam"/>
</dbReference>
<dbReference type="EMBL" id="FONN01000013">
    <property type="protein sequence ID" value="SFF08028.1"/>
    <property type="molecule type" value="Genomic_DNA"/>
</dbReference>
<dbReference type="InterPro" id="IPR036291">
    <property type="entry name" value="NAD(P)-bd_dom_sf"/>
</dbReference>
<evidence type="ECO:0000313" key="1">
    <source>
        <dbReference type="EMBL" id="SFF08028.1"/>
    </source>
</evidence>
<protein>
    <submittedName>
        <fullName evidence="1">NAD(P)-dependent dehydrogenase, short-chain alcohol dehydrogenase family</fullName>
    </submittedName>
</protein>
<sequence>MMKTAFLHHAETASGTATALYLLQRGIRVTASFMVPEQAEQFRADLPPQWQEQIQTIVAPDVQMKAVESLITGSAEQMQGLDLYIHGQDWVDELEALKHDPAEFALKSYSLLSELFLYSRAAGSVMARKQRGQIIVPMLADSLHYDGFPSSPVYNQGALAFVKSFAKELSPFRVSVNALTFGYFRMEKKAASGRNNRKPFDIYALKPPVPELEELAHGLGLLLDYGHGMSGQNTTWGYGIQSVL</sequence>
<name>A0A1I2FT90_9BACL</name>
<proteinExistence type="predicted"/>